<dbReference type="Gene3D" id="3.30.420.10">
    <property type="entry name" value="Ribonuclease H-like superfamily/Ribonuclease H"/>
    <property type="match status" value="1"/>
</dbReference>
<dbReference type="SUPFAM" id="SSF53098">
    <property type="entry name" value="Ribonuclease H-like"/>
    <property type="match status" value="1"/>
</dbReference>
<dbReference type="InterPro" id="IPR038720">
    <property type="entry name" value="YprB_RNase_H-like_dom"/>
</dbReference>
<dbReference type="EMBL" id="MHSK01000004">
    <property type="protein sequence ID" value="OHA42880.1"/>
    <property type="molecule type" value="Genomic_DNA"/>
</dbReference>
<evidence type="ECO:0000259" key="1">
    <source>
        <dbReference type="Pfam" id="PF13482"/>
    </source>
</evidence>
<dbReference type="GO" id="GO:0003676">
    <property type="term" value="F:nucleic acid binding"/>
    <property type="evidence" value="ECO:0007669"/>
    <property type="project" value="InterPro"/>
</dbReference>
<dbReference type="Pfam" id="PF13482">
    <property type="entry name" value="RNase_H_2"/>
    <property type="match status" value="1"/>
</dbReference>
<dbReference type="InterPro" id="IPR012337">
    <property type="entry name" value="RNaseH-like_sf"/>
</dbReference>
<organism evidence="2 3">
    <name type="scientific">Candidatus Taylorbacteria bacterium RIFCSPLOWO2_12_FULL_43_20</name>
    <dbReference type="NCBI Taxonomy" id="1802332"/>
    <lineage>
        <taxon>Bacteria</taxon>
        <taxon>Candidatus Tayloriibacteriota</taxon>
    </lineage>
</organism>
<proteinExistence type="predicted"/>
<protein>
    <recommendedName>
        <fullName evidence="1">YprB ribonuclease H-like domain-containing protein</fullName>
    </recommendedName>
</protein>
<sequence length="192" mass="21795">MRKIFFDIETSNIFADVGKNDPSLLDLAVVGIYDSESDKYSCFEQSELTALWPLMEKADLLIGFNSDHFDIPLLDKYYPGNLSAIKSVDIMKEIKNVLGRRVGLGHVARVTLGTGKNGHGLDAIEWWKKGLKDKVKEYCLQDVKVTKELYDFALKNGYVQIEDGTNKIKIQLDTSGWEKRNNSAMTQTMPFY</sequence>
<reference evidence="2 3" key="1">
    <citation type="journal article" date="2016" name="Nat. Commun.">
        <title>Thousands of microbial genomes shed light on interconnected biogeochemical processes in an aquifer system.</title>
        <authorList>
            <person name="Anantharaman K."/>
            <person name="Brown C.T."/>
            <person name="Hug L.A."/>
            <person name="Sharon I."/>
            <person name="Castelle C.J."/>
            <person name="Probst A.J."/>
            <person name="Thomas B.C."/>
            <person name="Singh A."/>
            <person name="Wilkins M.J."/>
            <person name="Karaoz U."/>
            <person name="Brodie E.L."/>
            <person name="Williams K.H."/>
            <person name="Hubbard S.S."/>
            <person name="Banfield J.F."/>
        </authorList>
    </citation>
    <scope>NUCLEOTIDE SEQUENCE [LARGE SCALE GENOMIC DNA]</scope>
</reference>
<accession>A0A1G2P3H2</accession>
<dbReference type="InterPro" id="IPR036397">
    <property type="entry name" value="RNaseH_sf"/>
</dbReference>
<evidence type="ECO:0000313" key="3">
    <source>
        <dbReference type="Proteomes" id="UP000177269"/>
    </source>
</evidence>
<name>A0A1G2P3H2_9BACT</name>
<dbReference type="Proteomes" id="UP000177269">
    <property type="component" value="Unassembled WGS sequence"/>
</dbReference>
<feature type="domain" description="YprB ribonuclease H-like" evidence="1">
    <location>
        <begin position="4"/>
        <end position="151"/>
    </location>
</feature>
<evidence type="ECO:0000313" key="2">
    <source>
        <dbReference type="EMBL" id="OHA42880.1"/>
    </source>
</evidence>
<comment type="caution">
    <text evidence="2">The sequence shown here is derived from an EMBL/GenBank/DDBJ whole genome shotgun (WGS) entry which is preliminary data.</text>
</comment>
<gene>
    <name evidence="2" type="ORF">A3G52_01340</name>
</gene>
<dbReference type="AlphaFoldDB" id="A0A1G2P3H2"/>